<dbReference type="InterPro" id="IPR050412">
    <property type="entry name" value="Ig-like_Receptors_ImmuneReg"/>
</dbReference>
<dbReference type="GO" id="GO:0032396">
    <property type="term" value="F:inhibitory MHC class I receptor activity"/>
    <property type="evidence" value="ECO:0007669"/>
    <property type="project" value="TreeGrafter"/>
</dbReference>
<feature type="signal peptide" evidence="7">
    <location>
        <begin position="1"/>
        <end position="23"/>
    </location>
</feature>
<evidence type="ECO:0000256" key="4">
    <source>
        <dbReference type="ARBA" id="ARBA00023180"/>
    </source>
</evidence>
<evidence type="ECO:0000256" key="5">
    <source>
        <dbReference type="ARBA" id="ARBA00023319"/>
    </source>
</evidence>
<evidence type="ECO:0000256" key="6">
    <source>
        <dbReference type="PIRSR" id="PIRSR001979-1"/>
    </source>
</evidence>
<feature type="disulfide bond" evidence="6">
    <location>
        <begin position="144"/>
        <end position="196"/>
    </location>
</feature>
<dbReference type="PIRSF" id="PIRSF001979">
    <property type="entry name" value="Alpha_1B_glycoprot_prd"/>
    <property type="match status" value="1"/>
</dbReference>
<dbReference type="PANTHER" id="PTHR11738">
    <property type="entry name" value="MHC CLASS I NK CELL RECEPTOR"/>
    <property type="match status" value="1"/>
</dbReference>
<keyword evidence="2" id="KW-0677">Repeat</keyword>
<dbReference type="CDD" id="cd05751">
    <property type="entry name" value="IgC2_D1_LILR_KIR_like"/>
    <property type="match status" value="1"/>
</dbReference>
<dbReference type="GO" id="GO:0002764">
    <property type="term" value="P:immune response-regulating signaling pathway"/>
    <property type="evidence" value="ECO:0007669"/>
    <property type="project" value="TreeGrafter"/>
</dbReference>
<dbReference type="AlphaFoldDB" id="A0A2K5KS64"/>
<dbReference type="Proteomes" id="UP000233060">
    <property type="component" value="Unassembled WGS sequence"/>
</dbReference>
<dbReference type="SMART" id="SM00408">
    <property type="entry name" value="IGc2"/>
    <property type="match status" value="3"/>
</dbReference>
<feature type="chain" id="PRO_5014396425" evidence="7">
    <location>
        <begin position="24"/>
        <end position="481"/>
    </location>
</feature>
<proteinExistence type="predicted"/>
<dbReference type="GO" id="GO:0140105">
    <property type="term" value="P:interleukin-10-mediated signaling pathway"/>
    <property type="evidence" value="ECO:0007669"/>
    <property type="project" value="TreeGrafter"/>
</dbReference>
<dbReference type="InterPro" id="IPR013151">
    <property type="entry name" value="Immunoglobulin_dom"/>
</dbReference>
<accession>A0A2K5KS64</accession>
<dbReference type="Pfam" id="PF00047">
    <property type="entry name" value="ig"/>
    <property type="match status" value="1"/>
</dbReference>
<evidence type="ECO:0000259" key="8">
    <source>
        <dbReference type="PROSITE" id="PS50835"/>
    </source>
</evidence>
<dbReference type="InterPro" id="IPR016332">
    <property type="entry name" value="A1B_glyco/leuk_Ig-like_rcpt"/>
</dbReference>
<dbReference type="Ensembl" id="ENSCATT00000015270.1">
    <property type="protein sequence ID" value="ENSCATP00000003526.1"/>
    <property type="gene ID" value="ENSCATG00000013520.1"/>
</dbReference>
<dbReference type="PANTHER" id="PTHR11738:SF86">
    <property type="entry name" value="LEUKOCYTE IMMUNOGLOBULIN-LIKE RECEPTOR SUBFAMILY A MEMBER 2"/>
    <property type="match status" value="1"/>
</dbReference>
<dbReference type="InterPro" id="IPR003598">
    <property type="entry name" value="Ig_sub2"/>
</dbReference>
<feature type="domain" description="Ig-like" evidence="8">
    <location>
        <begin position="27"/>
        <end position="110"/>
    </location>
</feature>
<name>A0A2K5KS64_CERAT</name>
<keyword evidence="1 7" id="KW-0732">Signal</keyword>
<sequence>MTPILMVLICLGLSLGPRTRVQAGTLPKPTLLAKPGSMISEGSPVTLRCQGRLQVQEYRLYREKNPASWVRRIQRELVKKGYFPIASITSEHAGRYRCRYYSRNHSSELSDPLELVVTGAYSKPTLSALPSPVVASGGNVSLQCVSQVAFDGFILCKEGEDEHPQRLNSHFHARGWSWAVFSVVPVSPSRRWSYRCYGYHSRSTYVWSLPSDLLELLVPGVSKKPSLSVQPGPVMTPAENLTLQCGSDAGYDRFVLYKEGERDFLQRPGRQPQAGLSQANFPLGPVSHSHGGRYRCSGAHNLSSEWSAPSDPLDILIAGQIYDTVSLSVQPGPTVASGENVTLLCQSWRQFHTFLLTKEGAAHPLLRLRSEHRAHQHQAEFPMGPVTSAHAGTYRCYGSLSSKPYLLSVPSDPLELMVSGAAETLSPSQNQTDSKTGQHPQDYTVENLIRMGVAGLVLVVLGILLFEAQHSQRSPQDAAGR</sequence>
<dbReference type="InterPro" id="IPR013783">
    <property type="entry name" value="Ig-like_fold"/>
</dbReference>
<keyword evidence="4" id="KW-0325">Glycoprotein</keyword>
<dbReference type="FunFam" id="2.60.40.10:FF:000049">
    <property type="entry name" value="Leukocyte immunoglobulin-like receptor subfamily B member 1"/>
    <property type="match status" value="4"/>
</dbReference>
<dbReference type="GeneTree" id="ENSGT01100000263478"/>
<dbReference type="InterPro" id="IPR036179">
    <property type="entry name" value="Ig-like_dom_sf"/>
</dbReference>
<evidence type="ECO:0000313" key="9">
    <source>
        <dbReference type="Ensembl" id="ENSCATP00000003526.1"/>
    </source>
</evidence>
<reference evidence="9" key="1">
    <citation type="submission" date="2025-08" db="UniProtKB">
        <authorList>
            <consortium name="Ensembl"/>
        </authorList>
    </citation>
    <scope>IDENTIFICATION</scope>
</reference>
<dbReference type="Pfam" id="PF13895">
    <property type="entry name" value="Ig_2"/>
    <property type="match status" value="1"/>
</dbReference>
<dbReference type="Gene3D" id="2.60.40.10">
    <property type="entry name" value="Immunoglobulins"/>
    <property type="match status" value="4"/>
</dbReference>
<dbReference type="InterPro" id="IPR007110">
    <property type="entry name" value="Ig-like_dom"/>
</dbReference>
<organism evidence="9 10">
    <name type="scientific">Cercocebus atys</name>
    <name type="common">Sooty mangabey</name>
    <name type="synonym">Cercocebus torquatus atys</name>
    <dbReference type="NCBI Taxonomy" id="9531"/>
    <lineage>
        <taxon>Eukaryota</taxon>
        <taxon>Metazoa</taxon>
        <taxon>Chordata</taxon>
        <taxon>Craniata</taxon>
        <taxon>Vertebrata</taxon>
        <taxon>Euteleostomi</taxon>
        <taxon>Mammalia</taxon>
        <taxon>Eutheria</taxon>
        <taxon>Euarchontoglires</taxon>
        <taxon>Primates</taxon>
        <taxon>Haplorrhini</taxon>
        <taxon>Catarrhini</taxon>
        <taxon>Cercopithecidae</taxon>
        <taxon>Cercopithecinae</taxon>
        <taxon>Cercocebus</taxon>
    </lineage>
</organism>
<evidence type="ECO:0000256" key="1">
    <source>
        <dbReference type="ARBA" id="ARBA00022729"/>
    </source>
</evidence>
<dbReference type="PROSITE" id="PS50835">
    <property type="entry name" value="IG_LIKE"/>
    <property type="match status" value="1"/>
</dbReference>
<evidence type="ECO:0000256" key="3">
    <source>
        <dbReference type="ARBA" id="ARBA00023157"/>
    </source>
</evidence>
<evidence type="ECO:0000256" key="2">
    <source>
        <dbReference type="ARBA" id="ARBA00022737"/>
    </source>
</evidence>
<keyword evidence="3 6" id="KW-1015">Disulfide bond</keyword>
<protein>
    <submittedName>
        <fullName evidence="9">Leukocyte immunoglobulin like receptor A2</fullName>
    </submittedName>
</protein>
<dbReference type="InterPro" id="IPR003599">
    <property type="entry name" value="Ig_sub"/>
</dbReference>
<dbReference type="GO" id="GO:0005886">
    <property type="term" value="C:plasma membrane"/>
    <property type="evidence" value="ECO:0007669"/>
    <property type="project" value="TreeGrafter"/>
</dbReference>
<feature type="disulfide bond" evidence="6">
    <location>
        <begin position="49"/>
        <end position="98"/>
    </location>
</feature>
<dbReference type="SUPFAM" id="SSF48726">
    <property type="entry name" value="Immunoglobulin"/>
    <property type="match status" value="4"/>
</dbReference>
<evidence type="ECO:0000256" key="7">
    <source>
        <dbReference type="SAM" id="SignalP"/>
    </source>
</evidence>
<evidence type="ECO:0000313" key="10">
    <source>
        <dbReference type="Proteomes" id="UP000233060"/>
    </source>
</evidence>
<dbReference type="Bgee" id="ENSCATG00000013520">
    <property type="expression patterns" value="Expressed in spleen and 8 other cell types or tissues"/>
</dbReference>
<dbReference type="SMART" id="SM00409">
    <property type="entry name" value="IG"/>
    <property type="match status" value="4"/>
</dbReference>
<keyword evidence="5" id="KW-0393">Immunoglobulin domain</keyword>
<keyword evidence="10" id="KW-1185">Reference proteome</keyword>
<reference evidence="9" key="2">
    <citation type="submission" date="2025-09" db="UniProtKB">
        <authorList>
            <consortium name="Ensembl"/>
        </authorList>
    </citation>
    <scope>IDENTIFICATION</scope>
</reference>